<dbReference type="SUPFAM" id="SSF52058">
    <property type="entry name" value="L domain-like"/>
    <property type="match status" value="2"/>
</dbReference>
<keyword evidence="9" id="KW-0067">ATP-binding</keyword>
<dbReference type="FunFam" id="3.80.10.10:FF:000041">
    <property type="entry name" value="LRR receptor-like serine/threonine-protein kinase ERECTA"/>
    <property type="match status" value="1"/>
</dbReference>
<evidence type="ECO:0000256" key="3">
    <source>
        <dbReference type="ARBA" id="ARBA00022475"/>
    </source>
</evidence>
<dbReference type="Gene3D" id="3.80.10.10">
    <property type="entry name" value="Ribonuclease Inhibitor"/>
    <property type="match status" value="3"/>
</dbReference>
<dbReference type="FunFam" id="3.80.10.10:FF:000213">
    <property type="entry name" value="Tyrosine-sulfated glycopeptide receptor 1"/>
    <property type="match status" value="2"/>
</dbReference>
<reference evidence="14 15" key="1">
    <citation type="journal article" date="2023" name="Hortic Res">
        <title>Pangenome of water caltrop reveals structural variations and asymmetric subgenome divergence after allopolyploidization.</title>
        <authorList>
            <person name="Zhang X."/>
            <person name="Chen Y."/>
            <person name="Wang L."/>
            <person name="Yuan Y."/>
            <person name="Fang M."/>
            <person name="Shi L."/>
            <person name="Lu R."/>
            <person name="Comes H.P."/>
            <person name="Ma Y."/>
            <person name="Chen Y."/>
            <person name="Huang G."/>
            <person name="Zhou Y."/>
            <person name="Zheng Z."/>
            <person name="Qiu Y."/>
        </authorList>
    </citation>
    <scope>NUCLEOTIDE SEQUENCE [LARGE SCALE GENOMIC DNA]</scope>
    <source>
        <tissue evidence="14">Roots</tissue>
    </source>
</reference>
<evidence type="ECO:0000256" key="5">
    <source>
        <dbReference type="ARBA" id="ARBA00022692"/>
    </source>
</evidence>
<keyword evidence="10" id="KW-1133">Transmembrane helix</keyword>
<dbReference type="Pfam" id="PF00560">
    <property type="entry name" value="LRR_1"/>
    <property type="match status" value="4"/>
</dbReference>
<dbReference type="InterPro" id="IPR032675">
    <property type="entry name" value="LRR_dom_sf"/>
</dbReference>
<comment type="subcellular location">
    <subcellularLocation>
        <location evidence="1">Cell membrane</location>
        <topology evidence="1">Single-pass type I membrane protein</topology>
    </subcellularLocation>
</comment>
<gene>
    <name evidence="14" type="ORF">SAY87_010582</name>
</gene>
<evidence type="ECO:0000256" key="13">
    <source>
        <dbReference type="ARBA" id="ARBA00023180"/>
    </source>
</evidence>
<sequence>MGPSIVFLIAKTSVPEFFADFPNLTTLCLSTSGLFGMFPHRILQVPTLQNLDLSFNSLLQGFLPEFSRNSSLQTVALSFTNFSGMLPDSIGNLRNLSRLSLANCSFLGKIPSSMSELSHLAYLDFSINEFNGTIPSFTASRNLTRIILSHNTLTGDINSTQWEYLQNLETLDLRNNLLQGSIPSSLFALPHIQKVQLSENKFSGEVQLNESSNFSAYRLDTLDLSSNDLDGPIPTALFRFPELKYLSLSFNNFNGSIDINVIQDVSGLSYLDLSYNNLQVNAGIRSYTKSFLPGLSTLRLASCHLRTLPDFLLNQSKLINLDLSNNEIEGIIPRWIWSLENLLYLNLSLNYFNNMESPMPTSTMSLLDLHSNRLQGKMPPLPPLATYVDYSSNRFNSSVPNDIGENLSVTIFFSLSNNSFYGNVPESICQAGYLQVLDLSTNSFRGRIPSCIANTSLKVLNLQRNYLTGSIPEGFPTTCGLRTLDLSRNQLNGHIPSSLSNCTMLEVLNVASNQMDGYFPCHLKNTTKLRVLVMRENGFSGQIGCPRNGCKGTWDLLQIVDLADNFFNALPPKACLETWKAMQTNKDDMNHLQSSFLELSGLYYQDSVTVTVKGLALELVKILRVFTSIDFSRNNISAQIPEAFGTFGSLRLLNMSGNELSGPIPPYLGNLQVLESLDLSRNLLNGSIPLTLSNLRFLSTLNLSYNQLIGPIPRGKQFDTFEANSYEGNDKLCGLPLQRVCRNSTPEDDFKAPPPEVQFDWQIISTGLGFGSGAAIVITPLTLWKRSQRWYSYRIDRFLLVFLPMLGFTYMIWDDQESEDKSEDISERGNDNQFDLNEEESRERYCIFCSRLDYNMMKVIHDPNCTCRDTPYNSSFSSSYTSSS</sequence>
<dbReference type="AlphaFoldDB" id="A0AAN7GJR6"/>
<dbReference type="EMBL" id="JAXIOK010000022">
    <property type="protein sequence ID" value="KAK4744270.1"/>
    <property type="molecule type" value="Genomic_DNA"/>
</dbReference>
<evidence type="ECO:0000256" key="4">
    <source>
        <dbReference type="ARBA" id="ARBA00022614"/>
    </source>
</evidence>
<evidence type="ECO:0008006" key="16">
    <source>
        <dbReference type="Google" id="ProtNLM"/>
    </source>
</evidence>
<dbReference type="GO" id="GO:0005524">
    <property type="term" value="F:ATP binding"/>
    <property type="evidence" value="ECO:0007669"/>
    <property type="project" value="UniProtKB-KW"/>
</dbReference>
<evidence type="ECO:0000256" key="6">
    <source>
        <dbReference type="ARBA" id="ARBA00022729"/>
    </source>
</evidence>
<keyword evidence="13" id="KW-0325">Glycoprotein</keyword>
<protein>
    <recommendedName>
        <fullName evidence="16">Verticillium wilt resistance-like protein</fullName>
    </recommendedName>
</protein>
<accession>A0AAN7GJR6</accession>
<evidence type="ECO:0000313" key="15">
    <source>
        <dbReference type="Proteomes" id="UP001345219"/>
    </source>
</evidence>
<evidence type="ECO:0000256" key="7">
    <source>
        <dbReference type="ARBA" id="ARBA00022737"/>
    </source>
</evidence>
<dbReference type="PANTHER" id="PTHR48053:SF126">
    <property type="entry name" value="MDIS1-INTERACTING RECEPTOR LIKE KINASE 2-LIKE ISOFORM X1"/>
    <property type="match status" value="1"/>
</dbReference>
<dbReference type="InterPro" id="IPR051716">
    <property type="entry name" value="Plant_RL_S/T_kinase"/>
</dbReference>
<dbReference type="PROSITE" id="PS51450">
    <property type="entry name" value="LRR"/>
    <property type="match status" value="1"/>
</dbReference>
<evidence type="ECO:0000256" key="10">
    <source>
        <dbReference type="ARBA" id="ARBA00022989"/>
    </source>
</evidence>
<dbReference type="Pfam" id="PF13855">
    <property type="entry name" value="LRR_8"/>
    <property type="match status" value="4"/>
</dbReference>
<keyword evidence="5" id="KW-0812">Transmembrane</keyword>
<dbReference type="SMART" id="SM00369">
    <property type="entry name" value="LRR_TYP"/>
    <property type="match status" value="4"/>
</dbReference>
<dbReference type="PANTHER" id="PTHR48053">
    <property type="entry name" value="LEUCINE RICH REPEAT FAMILY PROTEIN, EXPRESSED"/>
    <property type="match status" value="1"/>
</dbReference>
<keyword evidence="12" id="KW-0675">Receptor</keyword>
<keyword evidence="3" id="KW-1003">Cell membrane</keyword>
<organism evidence="14 15">
    <name type="scientific">Trapa incisa</name>
    <dbReference type="NCBI Taxonomy" id="236973"/>
    <lineage>
        <taxon>Eukaryota</taxon>
        <taxon>Viridiplantae</taxon>
        <taxon>Streptophyta</taxon>
        <taxon>Embryophyta</taxon>
        <taxon>Tracheophyta</taxon>
        <taxon>Spermatophyta</taxon>
        <taxon>Magnoliopsida</taxon>
        <taxon>eudicotyledons</taxon>
        <taxon>Gunneridae</taxon>
        <taxon>Pentapetalae</taxon>
        <taxon>rosids</taxon>
        <taxon>malvids</taxon>
        <taxon>Myrtales</taxon>
        <taxon>Lythraceae</taxon>
        <taxon>Trapa</taxon>
    </lineage>
</organism>
<comment type="caution">
    <text evidence="14">The sequence shown here is derived from an EMBL/GenBank/DDBJ whole genome shotgun (WGS) entry which is preliminary data.</text>
</comment>
<evidence type="ECO:0000256" key="12">
    <source>
        <dbReference type="ARBA" id="ARBA00023170"/>
    </source>
</evidence>
<keyword evidence="4" id="KW-0433">Leucine-rich repeat</keyword>
<name>A0AAN7GJR6_9MYRT</name>
<proteinExistence type="inferred from homology"/>
<dbReference type="GO" id="GO:0005886">
    <property type="term" value="C:plasma membrane"/>
    <property type="evidence" value="ECO:0007669"/>
    <property type="project" value="UniProtKB-SubCell"/>
</dbReference>
<dbReference type="InterPro" id="IPR001611">
    <property type="entry name" value="Leu-rich_rpt"/>
</dbReference>
<keyword evidence="15" id="KW-1185">Reference proteome</keyword>
<dbReference type="Proteomes" id="UP001345219">
    <property type="component" value="Chromosome 9"/>
</dbReference>
<comment type="similarity">
    <text evidence="2">Belongs to the RLP family.</text>
</comment>
<evidence type="ECO:0000256" key="1">
    <source>
        <dbReference type="ARBA" id="ARBA00004251"/>
    </source>
</evidence>
<evidence type="ECO:0000256" key="8">
    <source>
        <dbReference type="ARBA" id="ARBA00022741"/>
    </source>
</evidence>
<keyword evidence="8" id="KW-0547">Nucleotide-binding</keyword>
<evidence type="ECO:0000256" key="9">
    <source>
        <dbReference type="ARBA" id="ARBA00022840"/>
    </source>
</evidence>
<keyword evidence="6" id="KW-0732">Signal</keyword>
<evidence type="ECO:0000256" key="11">
    <source>
        <dbReference type="ARBA" id="ARBA00023136"/>
    </source>
</evidence>
<keyword evidence="7" id="KW-0677">Repeat</keyword>
<evidence type="ECO:0000256" key="2">
    <source>
        <dbReference type="ARBA" id="ARBA00009592"/>
    </source>
</evidence>
<dbReference type="InterPro" id="IPR003591">
    <property type="entry name" value="Leu-rich_rpt_typical-subtyp"/>
</dbReference>
<keyword evidence="11" id="KW-0472">Membrane</keyword>
<evidence type="ECO:0000313" key="14">
    <source>
        <dbReference type="EMBL" id="KAK4744270.1"/>
    </source>
</evidence>